<dbReference type="InterPro" id="IPR036116">
    <property type="entry name" value="FN3_sf"/>
</dbReference>
<feature type="domain" description="Fibronectin type-III" evidence="2">
    <location>
        <begin position="949"/>
        <end position="1048"/>
    </location>
</feature>
<reference evidence="3" key="1">
    <citation type="submission" date="2013-11" db="EMBL/GenBank/DDBJ databases">
        <title>The Genome Sequence of Phytophthora parasitica IAC_01/95.</title>
        <authorList>
            <consortium name="The Broad Institute Genomics Platform"/>
            <person name="Russ C."/>
            <person name="Tyler B."/>
            <person name="Panabieres F."/>
            <person name="Shan W."/>
            <person name="Tripathy S."/>
            <person name="Grunwald N."/>
            <person name="Machado M."/>
            <person name="Johnson C.S."/>
            <person name="Arredondo F."/>
            <person name="Hong C."/>
            <person name="Coffey M."/>
            <person name="Young S.K."/>
            <person name="Zeng Q."/>
            <person name="Gargeya S."/>
            <person name="Fitzgerald M."/>
            <person name="Abouelleil A."/>
            <person name="Alvarado L."/>
            <person name="Chapman S.B."/>
            <person name="Gainer-Dewar J."/>
            <person name="Goldberg J."/>
            <person name="Griggs A."/>
            <person name="Gujja S."/>
            <person name="Hansen M."/>
            <person name="Howarth C."/>
            <person name="Imamovic A."/>
            <person name="Ireland A."/>
            <person name="Larimer J."/>
            <person name="McCowan C."/>
            <person name="Murphy C."/>
            <person name="Pearson M."/>
            <person name="Poon T.W."/>
            <person name="Priest M."/>
            <person name="Roberts A."/>
            <person name="Saif S."/>
            <person name="Shea T."/>
            <person name="Sykes S."/>
            <person name="Wortman J."/>
            <person name="Nusbaum C."/>
            <person name="Birren B."/>
        </authorList>
    </citation>
    <scope>NUCLEOTIDE SEQUENCE [LARGE SCALE GENOMIC DNA]</scope>
    <source>
        <strain evidence="3">IAC_01/95</strain>
    </source>
</reference>
<dbReference type="SUPFAM" id="SSF49265">
    <property type="entry name" value="Fibronectin type III"/>
    <property type="match status" value="5"/>
</dbReference>
<proteinExistence type="predicted"/>
<feature type="domain" description="Fibronectin type-III" evidence="2">
    <location>
        <begin position="570"/>
        <end position="669"/>
    </location>
</feature>
<dbReference type="PANTHER" id="PTHR13817:SF73">
    <property type="entry name" value="FIBRONECTIN TYPE-III DOMAIN-CONTAINING PROTEIN"/>
    <property type="match status" value="1"/>
</dbReference>
<dbReference type="EMBL" id="KI690658">
    <property type="protein sequence ID" value="ETM55599.1"/>
    <property type="molecule type" value="Genomic_DNA"/>
</dbReference>
<dbReference type="SMART" id="SM00060">
    <property type="entry name" value="FN3"/>
    <property type="match status" value="7"/>
</dbReference>
<dbReference type="Gene3D" id="2.60.40.10">
    <property type="entry name" value="Immunoglobulins"/>
    <property type="match status" value="6"/>
</dbReference>
<evidence type="ECO:0000313" key="3">
    <source>
        <dbReference type="EMBL" id="ETM55599.1"/>
    </source>
</evidence>
<gene>
    <name evidence="3" type="ORF">L914_01203</name>
</gene>
<keyword evidence="1" id="KW-0677">Repeat</keyword>
<dbReference type="PRINTS" id="PR00014">
    <property type="entry name" value="FNTYPEIII"/>
</dbReference>
<dbReference type="Pfam" id="PF00041">
    <property type="entry name" value="fn3"/>
    <property type="match status" value="2"/>
</dbReference>
<name>W2P6L8_PHYNI</name>
<dbReference type="InterPro" id="IPR013783">
    <property type="entry name" value="Ig-like_fold"/>
</dbReference>
<sequence>MSPEFNKDISSYIVQWDVDLTFKHGLPVCNACARALTGIFLTVTTPLADTLPENSKFMVKELGCTMEVVKVVSATVVQVVGGHSCESFNTRSYSLTYYTYPPATVSGALIQAPPPFRYLISNLIIGTKYFVRVAAVNSVPVQQIALNGNPPDNRQWSSPLSVTTKDRAPDAPLSVALYPYSGTILQLQIQPSTRDGKGTGGLAITAFWIDIDTVSTFDSVTKSNPIEIVNTTLAIPELYSGGPRIYYLTGLTTGTHYFVQVKIKNAIGYSRATLAPAPVAPTRHSDGPVNAKITTTLTISSTPIDSATVTWQKPVFNGGIGLTSYKIEWWRALSRPEVQVVELKWVTSPTSAPFALSFRGGKTEYMDKDVSAENLRSALMNIAVGASLTMGHVEVSRSTISNNLGYQWTVTFANDLNAGDQPLLQLEIGNVVGSNDATGRVFELTSGIAVPVLSTFPGKPEVQVLVSYHATTTVGGYFRLGYKGSAWTNYLPASISANNLKLALENLPTIGVVNVKIESMASAGHAFTFGQVWTITFISNVGNLPPLTVEPSKLTPFDAFLGVKDGDNAVDSNGVLCLPGSDVSCPGSWPVTLGALRQQAAPQKPIVELATPGEAAVDYALYETVSAATLTYTIPNLIPGQAYFVSVTAKNPLGPGLRSQTSPTSVIPPLQVPGPPTSVSVDVNPGVATQLLASWNAPSSDGGSAVRMYRIEYDPSPLFTNRGQQDAWCPVAPTYAVWKVQSVRTSSAVATSTIANGYFQLQLTRLNAVTLSDPIPWNAVATAREEVGSNTVSNSKVFCTITSPTCTSMANFPFGRLQLSGSMQSKLNYLSQITNGVDVQRTAQAADGGYTWSITFLDSGDSFALAAKNVRLTCADPNVCTTATYDVIVTKVRAGVMPLSCVGSRIVPSIGALNKGQLYNIRVSAYNEVGFGKPAVAPNPQKPMVVPGPPTAVTLAVYSVSELVLLFSPPDDNGGDTVTAYEIQYSLDSNFGTSSSEVVAIITGMSAPYRRVISALTKGTPYFFRIRARNSQGYGQFQRSVPPKMQPYTTPSAPTQVVLGITSSTMLTVRWAPPSDDGGDTISAYVVQWDVAAGFDSLALTMGTTVTVADPAQRSYTITGLTPATIYYVRVFATNRGGLGTPQTSTPASLVPAVTFPGKPHTLTVVPTLVPGELRVSWLPPVIPYHGYPCAGTLQSPGNCPAIGGLSMAYGGVDLDRYVIQYSEQSDFSTPIETTTPSSVVTVLLTGLVSGKTYYVQVLAQNSQGRSYFCKRANTQSLLCPDQQGLLDGTVVTGPYVYAAPL</sequence>
<dbReference type="InterPro" id="IPR050964">
    <property type="entry name" value="Striated_Muscle_Regulatory"/>
</dbReference>
<evidence type="ECO:0000256" key="1">
    <source>
        <dbReference type="ARBA" id="ARBA00022737"/>
    </source>
</evidence>
<dbReference type="VEuPathDB" id="FungiDB:PPTG_01091"/>
<organism evidence="3">
    <name type="scientific">Phytophthora nicotianae</name>
    <name type="common">Potato buckeye rot agent</name>
    <name type="synonym">Phytophthora parasitica</name>
    <dbReference type="NCBI Taxonomy" id="4792"/>
    <lineage>
        <taxon>Eukaryota</taxon>
        <taxon>Sar</taxon>
        <taxon>Stramenopiles</taxon>
        <taxon>Oomycota</taxon>
        <taxon>Peronosporomycetes</taxon>
        <taxon>Peronosporales</taxon>
        <taxon>Peronosporaceae</taxon>
        <taxon>Phytophthora</taxon>
    </lineage>
</organism>
<dbReference type="PROSITE" id="PS50853">
    <property type="entry name" value="FN3"/>
    <property type="match status" value="5"/>
</dbReference>
<protein>
    <recommendedName>
        <fullName evidence="2">Fibronectin type-III domain-containing protein</fullName>
    </recommendedName>
</protein>
<dbReference type="InterPro" id="IPR003961">
    <property type="entry name" value="FN3_dom"/>
</dbReference>
<dbReference type="Proteomes" id="UP000054532">
    <property type="component" value="Unassembled WGS sequence"/>
</dbReference>
<dbReference type="PANTHER" id="PTHR13817">
    <property type="entry name" value="TITIN"/>
    <property type="match status" value="1"/>
</dbReference>
<accession>W2P6L8</accession>
<feature type="domain" description="Fibronectin type-III" evidence="2">
    <location>
        <begin position="675"/>
        <end position="785"/>
    </location>
</feature>
<feature type="domain" description="Fibronectin type-III" evidence="2">
    <location>
        <begin position="1050"/>
        <end position="1153"/>
    </location>
</feature>
<dbReference type="CDD" id="cd00063">
    <property type="entry name" value="FN3"/>
    <property type="match status" value="4"/>
</dbReference>
<evidence type="ECO:0000259" key="2">
    <source>
        <dbReference type="PROSITE" id="PS50853"/>
    </source>
</evidence>
<feature type="domain" description="Fibronectin type-III" evidence="2">
    <location>
        <begin position="1159"/>
        <end position="1282"/>
    </location>
</feature>